<evidence type="ECO:0000256" key="2">
    <source>
        <dbReference type="ARBA" id="ARBA00023235"/>
    </source>
</evidence>
<dbReference type="AlphaFoldDB" id="A0A0L0QS05"/>
<dbReference type="UniPathway" id="UPA00115">
    <property type="reaction ID" value="UER00412"/>
</dbReference>
<dbReference type="GeneID" id="66872888"/>
<dbReference type="NCBIfam" id="NF001924">
    <property type="entry name" value="PRK00702.1"/>
    <property type="match status" value="1"/>
</dbReference>
<dbReference type="OrthoDB" id="5870696at2"/>
<dbReference type="SUPFAM" id="SSF100950">
    <property type="entry name" value="NagB/RpiA/CoA transferase-like"/>
    <property type="match status" value="1"/>
</dbReference>
<evidence type="ECO:0000256" key="3">
    <source>
        <dbReference type="HAMAP-Rule" id="MF_00170"/>
    </source>
</evidence>
<sequence>MKSKDKSKQKAAQAAVNYIRDGMTVGLGTGSTMNYFLEELKHHVHSGLEIQGIPTSKQTAEIAKENGIPLTDFSQTTKIDIAIDGADEVDTNLQLIKGGGGSLVREKIVAQAADKLIIIVDASKRVAQLGNFPLPVEVIPFGWQKTAAYLETFGCKPVLRMADKHPFISDNGNYILDCAFETINEPERLHQQLKQLVGVVETGLFINMADMIISARNEVVEKMTSTH</sequence>
<comment type="similarity">
    <text evidence="3">Belongs to the ribose 5-phosphate isomerase family.</text>
</comment>
<comment type="catalytic activity">
    <reaction evidence="1 3">
        <text>aldehydo-D-ribose 5-phosphate = D-ribulose 5-phosphate</text>
        <dbReference type="Rhea" id="RHEA:14657"/>
        <dbReference type="ChEBI" id="CHEBI:58121"/>
        <dbReference type="ChEBI" id="CHEBI:58273"/>
        <dbReference type="EC" id="5.3.1.6"/>
    </reaction>
</comment>
<comment type="subunit">
    <text evidence="3">Homodimer.</text>
</comment>
<dbReference type="EMBL" id="LGTO01000005">
    <property type="protein sequence ID" value="KNE21374.1"/>
    <property type="molecule type" value="Genomic_DNA"/>
</dbReference>
<feature type="binding site" evidence="3">
    <location>
        <begin position="97"/>
        <end position="100"/>
    </location>
    <ligand>
        <name>substrate</name>
    </ligand>
</feature>
<comment type="caution">
    <text evidence="4">The sequence shown here is derived from an EMBL/GenBank/DDBJ whole genome shotgun (WGS) entry which is preliminary data.</text>
</comment>
<keyword evidence="2 3" id="KW-0413">Isomerase</keyword>
<comment type="pathway">
    <text evidence="3">Carbohydrate degradation; pentose phosphate pathway; D-ribose 5-phosphate from D-ribulose 5-phosphate (non-oxidative stage): step 1/1.</text>
</comment>
<organism evidence="4 5">
    <name type="scientific">Virgibacillus pantothenticus</name>
    <dbReference type="NCBI Taxonomy" id="1473"/>
    <lineage>
        <taxon>Bacteria</taxon>
        <taxon>Bacillati</taxon>
        <taxon>Bacillota</taxon>
        <taxon>Bacilli</taxon>
        <taxon>Bacillales</taxon>
        <taxon>Bacillaceae</taxon>
        <taxon>Virgibacillus</taxon>
    </lineage>
</organism>
<dbReference type="PANTHER" id="PTHR11934:SF0">
    <property type="entry name" value="RIBOSE-5-PHOSPHATE ISOMERASE"/>
    <property type="match status" value="1"/>
</dbReference>
<name>A0A0L0QS05_VIRPA</name>
<protein>
    <recommendedName>
        <fullName evidence="3">Ribose-5-phosphate isomerase A</fullName>
        <ecNumber evidence="3">5.3.1.6</ecNumber>
    </recommendedName>
    <alternativeName>
        <fullName evidence="3">Phosphoriboisomerase A</fullName>
        <shortName evidence="3">PRI</shortName>
    </alternativeName>
</protein>
<dbReference type="InterPro" id="IPR037171">
    <property type="entry name" value="NagB/RpiA_transferase-like"/>
</dbReference>
<dbReference type="HAMAP" id="MF_00170">
    <property type="entry name" value="Rib_5P_isom_A"/>
    <property type="match status" value="1"/>
</dbReference>
<gene>
    <name evidence="3" type="primary">rpiA</name>
    <name evidence="4" type="ORF">AFK71_06810</name>
</gene>
<dbReference type="PATRIC" id="fig|1473.5.peg.4374"/>
<evidence type="ECO:0000313" key="4">
    <source>
        <dbReference type="EMBL" id="KNE21374.1"/>
    </source>
</evidence>
<dbReference type="InterPro" id="IPR004788">
    <property type="entry name" value="Ribose5P_isomerase_type_A"/>
</dbReference>
<accession>A0A0L0QS05</accession>
<feature type="binding site" evidence="3">
    <location>
        <begin position="29"/>
        <end position="32"/>
    </location>
    <ligand>
        <name>substrate</name>
    </ligand>
</feature>
<dbReference type="CDD" id="cd01398">
    <property type="entry name" value="RPI_A"/>
    <property type="match status" value="1"/>
</dbReference>
<dbReference type="GO" id="GO:0009052">
    <property type="term" value="P:pentose-phosphate shunt, non-oxidative branch"/>
    <property type="evidence" value="ECO:0007669"/>
    <property type="project" value="UniProtKB-UniRule"/>
</dbReference>
<dbReference type="Gene3D" id="3.40.50.1360">
    <property type="match status" value="1"/>
</dbReference>
<dbReference type="GO" id="GO:0004751">
    <property type="term" value="F:ribose-5-phosphate isomerase activity"/>
    <property type="evidence" value="ECO:0007669"/>
    <property type="project" value="UniProtKB-UniRule"/>
</dbReference>
<dbReference type="Gene3D" id="3.30.70.260">
    <property type="match status" value="1"/>
</dbReference>
<dbReference type="FunFam" id="3.40.50.1360:FF:000001">
    <property type="entry name" value="Ribose-5-phosphate isomerase A"/>
    <property type="match status" value="1"/>
</dbReference>
<dbReference type="GO" id="GO:0006014">
    <property type="term" value="P:D-ribose metabolic process"/>
    <property type="evidence" value="ECO:0007669"/>
    <property type="project" value="TreeGrafter"/>
</dbReference>
<dbReference type="InterPro" id="IPR020672">
    <property type="entry name" value="Ribose5P_isomerase_typA_subgr"/>
</dbReference>
<dbReference type="Pfam" id="PF06026">
    <property type="entry name" value="Rib_5-P_isom_A"/>
    <property type="match status" value="1"/>
</dbReference>
<feature type="binding site" evidence="3">
    <location>
        <position position="124"/>
    </location>
    <ligand>
        <name>substrate</name>
    </ligand>
</feature>
<dbReference type="NCBIfam" id="TIGR00021">
    <property type="entry name" value="rpiA"/>
    <property type="match status" value="1"/>
</dbReference>
<evidence type="ECO:0000313" key="5">
    <source>
        <dbReference type="Proteomes" id="UP000036780"/>
    </source>
</evidence>
<dbReference type="GO" id="GO:0005829">
    <property type="term" value="C:cytosol"/>
    <property type="evidence" value="ECO:0007669"/>
    <property type="project" value="TreeGrafter"/>
</dbReference>
<dbReference type="EC" id="5.3.1.6" evidence="3"/>
<reference evidence="5" key="1">
    <citation type="submission" date="2015-07" db="EMBL/GenBank/DDBJ databases">
        <title>Fjat-10053 dsm26.</title>
        <authorList>
            <person name="Liu B."/>
            <person name="Wang J."/>
            <person name="Zhu Y."/>
            <person name="Liu G."/>
            <person name="Chen Q."/>
            <person name="Chen Z."/>
            <person name="Lan J."/>
            <person name="Che J."/>
            <person name="Ge C."/>
            <person name="Shi H."/>
            <person name="Pan Z."/>
            <person name="Liu X."/>
        </authorList>
    </citation>
    <scope>NUCLEOTIDE SEQUENCE [LARGE SCALE GENOMIC DNA]</scope>
    <source>
        <strain evidence="5">DSM 26</strain>
    </source>
</reference>
<keyword evidence="5" id="KW-1185">Reference proteome</keyword>
<proteinExistence type="inferred from homology"/>
<evidence type="ECO:0000256" key="1">
    <source>
        <dbReference type="ARBA" id="ARBA00001713"/>
    </source>
</evidence>
<feature type="binding site" evidence="3">
    <location>
        <begin position="84"/>
        <end position="87"/>
    </location>
    <ligand>
        <name>substrate</name>
    </ligand>
</feature>
<comment type="function">
    <text evidence="3">Catalyzes the reversible conversion of ribose-5-phosphate to ribulose 5-phosphate.</text>
</comment>
<feature type="active site" description="Proton acceptor" evidence="3">
    <location>
        <position position="106"/>
    </location>
</feature>
<dbReference type="Proteomes" id="UP000036780">
    <property type="component" value="Unassembled WGS sequence"/>
</dbReference>
<dbReference type="RefSeq" id="WP_050350800.1">
    <property type="nucleotide sequence ID" value="NZ_BOSN01000004.1"/>
</dbReference>
<dbReference type="SUPFAM" id="SSF75445">
    <property type="entry name" value="D-ribose-5-phosphate isomerase (RpiA), lid domain"/>
    <property type="match status" value="1"/>
</dbReference>
<dbReference type="PANTHER" id="PTHR11934">
    <property type="entry name" value="RIBOSE-5-PHOSPHATE ISOMERASE"/>
    <property type="match status" value="1"/>
</dbReference>